<dbReference type="NCBIfam" id="TIGR04433">
    <property type="entry name" value="UrcA_uranyl"/>
    <property type="match status" value="1"/>
</dbReference>
<feature type="chain" id="PRO_5032591013" evidence="1">
    <location>
        <begin position="28"/>
        <end position="99"/>
    </location>
</feature>
<comment type="caution">
    <text evidence="2">The sequence shown here is derived from an EMBL/GenBank/DDBJ whole genome shotgun (WGS) entry which is preliminary data.</text>
</comment>
<dbReference type="AlphaFoldDB" id="A0A842HVS4"/>
<gene>
    <name evidence="2" type="ORF">H6P80_11025</name>
</gene>
<proteinExistence type="predicted"/>
<keyword evidence="3" id="KW-1185">Reference proteome</keyword>
<sequence length="99" mass="10869">MTFATTKTFRTILAAILICGASLPVAAAPQGEPIVSRIEIRTGDLDLGNQADRDRLDRRLRWAAREVCGTGYGFDLNSRNEARRCVQQALETVEMSQGS</sequence>
<accession>A0A842HVS4</accession>
<name>A0A842HVS4_9SPHN</name>
<dbReference type="Proteomes" id="UP000564378">
    <property type="component" value="Unassembled WGS sequence"/>
</dbReference>
<evidence type="ECO:0000313" key="3">
    <source>
        <dbReference type="Proteomes" id="UP000564378"/>
    </source>
</evidence>
<feature type="signal peptide" evidence="1">
    <location>
        <begin position="1"/>
        <end position="27"/>
    </location>
</feature>
<reference evidence="2 3" key="1">
    <citation type="submission" date="2020-08" db="EMBL/GenBank/DDBJ databases">
        <title>Draft genome sequence of Parasphingopyxis sp. GrpM-11.</title>
        <authorList>
            <person name="Oh J."/>
            <person name="Roh D.-H."/>
        </authorList>
    </citation>
    <scope>NUCLEOTIDE SEQUENCE [LARGE SCALE GENOMIC DNA]</scope>
    <source>
        <strain evidence="2 3">GrpM-11</strain>
    </source>
</reference>
<evidence type="ECO:0000313" key="2">
    <source>
        <dbReference type="EMBL" id="MBC2778148.1"/>
    </source>
</evidence>
<dbReference type="EMBL" id="JACJVJ010000002">
    <property type="protein sequence ID" value="MBC2778148.1"/>
    <property type="molecule type" value="Genomic_DNA"/>
</dbReference>
<evidence type="ECO:0000256" key="1">
    <source>
        <dbReference type="SAM" id="SignalP"/>
    </source>
</evidence>
<dbReference type="InterPro" id="IPR030972">
    <property type="entry name" value="UrcA_uranyl"/>
</dbReference>
<keyword evidence="1" id="KW-0732">Signal</keyword>
<dbReference type="RefSeq" id="WP_185801428.1">
    <property type="nucleotide sequence ID" value="NZ_JACJVJ010000002.1"/>
</dbReference>
<protein>
    <submittedName>
        <fullName evidence="2">UrcA family protein</fullName>
    </submittedName>
</protein>
<organism evidence="2 3">
    <name type="scientific">Parasphingopyxis marina</name>
    <dbReference type="NCBI Taxonomy" id="2761622"/>
    <lineage>
        <taxon>Bacteria</taxon>
        <taxon>Pseudomonadati</taxon>
        <taxon>Pseudomonadota</taxon>
        <taxon>Alphaproteobacteria</taxon>
        <taxon>Sphingomonadales</taxon>
        <taxon>Sphingomonadaceae</taxon>
        <taxon>Parasphingopyxis</taxon>
    </lineage>
</organism>